<dbReference type="AlphaFoldDB" id="A0A9N9PJF5"/>
<organism evidence="1 2">
    <name type="scientific">Cetraspora pellucida</name>
    <dbReference type="NCBI Taxonomy" id="1433469"/>
    <lineage>
        <taxon>Eukaryota</taxon>
        <taxon>Fungi</taxon>
        <taxon>Fungi incertae sedis</taxon>
        <taxon>Mucoromycota</taxon>
        <taxon>Glomeromycotina</taxon>
        <taxon>Glomeromycetes</taxon>
        <taxon>Diversisporales</taxon>
        <taxon>Gigasporaceae</taxon>
        <taxon>Cetraspora</taxon>
    </lineage>
</organism>
<dbReference type="EMBL" id="CAJVQA010057042">
    <property type="protein sequence ID" value="CAG8826213.1"/>
    <property type="molecule type" value="Genomic_DNA"/>
</dbReference>
<name>A0A9N9PJF5_9GLOM</name>
<feature type="non-terminal residue" evidence="1">
    <location>
        <position position="1"/>
    </location>
</feature>
<reference evidence="1" key="1">
    <citation type="submission" date="2021-06" db="EMBL/GenBank/DDBJ databases">
        <authorList>
            <person name="Kallberg Y."/>
            <person name="Tangrot J."/>
            <person name="Rosling A."/>
        </authorList>
    </citation>
    <scope>NUCLEOTIDE SEQUENCE</scope>
    <source>
        <strain evidence="1">FL966</strain>
    </source>
</reference>
<gene>
    <name evidence="1" type="ORF">CPELLU_LOCUS20193</name>
</gene>
<sequence length="63" mass="7173">LANDYLKNTSPELWSLNGFVDWCNSCNLLKGDKVKILDHIKKGLEKVKNNALIQEDTQQKATK</sequence>
<dbReference type="OrthoDB" id="2425326at2759"/>
<protein>
    <submittedName>
        <fullName evidence="1">20220_t:CDS:1</fullName>
    </submittedName>
</protein>
<evidence type="ECO:0000313" key="2">
    <source>
        <dbReference type="Proteomes" id="UP000789759"/>
    </source>
</evidence>
<proteinExistence type="predicted"/>
<accession>A0A9N9PJF5</accession>
<dbReference type="Proteomes" id="UP000789759">
    <property type="component" value="Unassembled WGS sequence"/>
</dbReference>
<comment type="caution">
    <text evidence="1">The sequence shown here is derived from an EMBL/GenBank/DDBJ whole genome shotgun (WGS) entry which is preliminary data.</text>
</comment>
<evidence type="ECO:0000313" key="1">
    <source>
        <dbReference type="EMBL" id="CAG8826213.1"/>
    </source>
</evidence>
<keyword evidence="2" id="KW-1185">Reference proteome</keyword>
<feature type="non-terminal residue" evidence="1">
    <location>
        <position position="63"/>
    </location>
</feature>